<proteinExistence type="predicted"/>
<dbReference type="EMBL" id="WBMW01006255">
    <property type="protein sequence ID" value="NXC51001.1"/>
    <property type="molecule type" value="Genomic_DNA"/>
</dbReference>
<sequence>RSEVLAAEAVSCLNSALAELRGIWEEIGIPEEQRLARAGVVKKHIKDLLGMMVAEEQSLKERLLKSIALCRKELDSLCRELQLEPFQAEESTILQMEKDLRTCVEVMLKQKRDRQQELRALQEQDQELCDILCEPRFSIDGSAVPSLEELDRYRQHLATLRAERVR</sequence>
<protein>
    <submittedName>
        <fullName evidence="1">PRC1 regulator</fullName>
    </submittedName>
</protein>
<dbReference type="Proteomes" id="UP000613066">
    <property type="component" value="Unassembled WGS sequence"/>
</dbReference>
<dbReference type="InterPro" id="IPR007145">
    <property type="entry name" value="MAP65_Ase1_PRC1"/>
</dbReference>
<feature type="non-terminal residue" evidence="1">
    <location>
        <position position="1"/>
    </location>
</feature>
<dbReference type="Pfam" id="PF03999">
    <property type="entry name" value="MAP65_ASE1"/>
    <property type="match status" value="1"/>
</dbReference>
<dbReference type="PANTHER" id="PTHR19321:SF1">
    <property type="entry name" value="PROTEIN REGULATOR OF CYTOKINESIS 1"/>
    <property type="match status" value="1"/>
</dbReference>
<dbReference type="GO" id="GO:0005737">
    <property type="term" value="C:cytoplasm"/>
    <property type="evidence" value="ECO:0007669"/>
    <property type="project" value="TreeGrafter"/>
</dbReference>
<comment type="caution">
    <text evidence="1">The sequence shown here is derived from an EMBL/GenBank/DDBJ whole genome shotgun (WGS) entry which is preliminary data.</text>
</comment>
<evidence type="ECO:0000313" key="1">
    <source>
        <dbReference type="EMBL" id="NXC51001.1"/>
    </source>
</evidence>
<accession>A0A851P9K8</accession>
<dbReference type="GO" id="GO:1990023">
    <property type="term" value="C:mitotic spindle midzone"/>
    <property type="evidence" value="ECO:0007669"/>
    <property type="project" value="TreeGrafter"/>
</dbReference>
<feature type="non-terminal residue" evidence="1">
    <location>
        <position position="166"/>
    </location>
</feature>
<name>A0A851P9K8_9GALL</name>
<dbReference type="GO" id="GO:0008017">
    <property type="term" value="F:microtubule binding"/>
    <property type="evidence" value="ECO:0007669"/>
    <property type="project" value="InterPro"/>
</dbReference>
<dbReference type="AlphaFoldDB" id="A0A851P9K8"/>
<gene>
    <name evidence="1" type="primary">Prc1</name>
    <name evidence="1" type="ORF">PENPIL_R00457</name>
</gene>
<reference evidence="1" key="1">
    <citation type="submission" date="2019-09" db="EMBL/GenBank/DDBJ databases">
        <title>Bird 10,000 Genomes (B10K) Project - Family phase.</title>
        <authorList>
            <person name="Zhang G."/>
        </authorList>
    </citation>
    <scope>NUCLEOTIDE SEQUENCE</scope>
    <source>
        <strain evidence="1">B10K-DU-001-08</strain>
        <tissue evidence="1">Muscle</tissue>
    </source>
</reference>
<keyword evidence="2" id="KW-1185">Reference proteome</keyword>
<dbReference type="PANTHER" id="PTHR19321">
    <property type="entry name" value="PROTEIN REGULATOR OF CYTOKINESIS 1 PRC1-RELATED"/>
    <property type="match status" value="1"/>
</dbReference>
<evidence type="ECO:0000313" key="2">
    <source>
        <dbReference type="Proteomes" id="UP000613066"/>
    </source>
</evidence>
<dbReference type="GO" id="GO:0051256">
    <property type="term" value="P:mitotic spindle midzone assembly"/>
    <property type="evidence" value="ECO:0007669"/>
    <property type="project" value="TreeGrafter"/>
</dbReference>
<dbReference type="OrthoDB" id="642895at2759"/>
<organism evidence="1 2">
    <name type="scientific">Penelope pileata</name>
    <dbReference type="NCBI Taxonomy" id="1118817"/>
    <lineage>
        <taxon>Eukaryota</taxon>
        <taxon>Metazoa</taxon>
        <taxon>Chordata</taxon>
        <taxon>Craniata</taxon>
        <taxon>Vertebrata</taxon>
        <taxon>Euteleostomi</taxon>
        <taxon>Archelosauria</taxon>
        <taxon>Archosauria</taxon>
        <taxon>Dinosauria</taxon>
        <taxon>Saurischia</taxon>
        <taxon>Theropoda</taxon>
        <taxon>Coelurosauria</taxon>
        <taxon>Aves</taxon>
        <taxon>Neognathae</taxon>
        <taxon>Galloanserae</taxon>
        <taxon>Galliformes</taxon>
        <taxon>Cracidae</taxon>
        <taxon>Penelope</taxon>
    </lineage>
</organism>